<feature type="domain" description="Sulfatase N-terminal" evidence="5">
    <location>
        <begin position="35"/>
        <end position="327"/>
    </location>
</feature>
<reference evidence="6" key="1">
    <citation type="submission" date="2020-05" db="EMBL/GenBank/DDBJ databases">
        <title>The draft genome sequence of Maribacter sp. ANRC-HE7.</title>
        <authorList>
            <person name="Mu L."/>
        </authorList>
    </citation>
    <scope>NUCLEOTIDE SEQUENCE</scope>
    <source>
        <strain evidence="6">ANRC-HE7</strain>
    </source>
</reference>
<dbReference type="Proteomes" id="UP001166021">
    <property type="component" value="Unassembled WGS sequence"/>
</dbReference>
<dbReference type="PANTHER" id="PTHR42693">
    <property type="entry name" value="ARYLSULFATASE FAMILY MEMBER"/>
    <property type="match status" value="1"/>
</dbReference>
<dbReference type="InterPro" id="IPR017850">
    <property type="entry name" value="Alkaline_phosphatase_core_sf"/>
</dbReference>
<evidence type="ECO:0000313" key="6">
    <source>
        <dbReference type="EMBL" id="MBD0777523.1"/>
    </source>
</evidence>
<organism evidence="6 7">
    <name type="scientific">Maribacter aquimaris</name>
    <dbReference type="NCBI Taxonomy" id="2737171"/>
    <lineage>
        <taxon>Bacteria</taxon>
        <taxon>Pseudomonadati</taxon>
        <taxon>Bacteroidota</taxon>
        <taxon>Flavobacteriia</taxon>
        <taxon>Flavobacteriales</taxon>
        <taxon>Flavobacteriaceae</taxon>
        <taxon>Maribacter</taxon>
    </lineage>
</organism>
<dbReference type="InterPro" id="IPR050738">
    <property type="entry name" value="Sulfatase"/>
</dbReference>
<keyword evidence="7" id="KW-1185">Reference proteome</keyword>
<comment type="caution">
    <text evidence="6">The sequence shown here is derived from an EMBL/GenBank/DDBJ whole genome shotgun (WGS) entry which is preliminary data.</text>
</comment>
<dbReference type="CDD" id="cd16027">
    <property type="entry name" value="SGSH"/>
    <property type="match status" value="1"/>
</dbReference>
<evidence type="ECO:0000256" key="3">
    <source>
        <dbReference type="ARBA" id="ARBA00022801"/>
    </source>
</evidence>
<evidence type="ECO:0000313" key="7">
    <source>
        <dbReference type="Proteomes" id="UP001166021"/>
    </source>
</evidence>
<protein>
    <submittedName>
        <fullName evidence="6">Sulfatase</fullName>
    </submittedName>
</protein>
<dbReference type="InterPro" id="IPR024607">
    <property type="entry name" value="Sulfatase_CS"/>
</dbReference>
<keyword evidence="4" id="KW-0106">Calcium</keyword>
<name>A0ABR7UYC0_9FLAO</name>
<dbReference type="Gene3D" id="3.40.720.10">
    <property type="entry name" value="Alkaline Phosphatase, subunit A"/>
    <property type="match status" value="1"/>
</dbReference>
<dbReference type="PANTHER" id="PTHR42693:SF53">
    <property type="entry name" value="ENDO-4-O-SULFATASE"/>
    <property type="match status" value="1"/>
</dbReference>
<dbReference type="PROSITE" id="PS00149">
    <property type="entry name" value="SULFATASE_2"/>
    <property type="match status" value="1"/>
</dbReference>
<keyword evidence="3" id="KW-0378">Hydrolase</keyword>
<keyword evidence="2" id="KW-0479">Metal-binding</keyword>
<proteinExistence type="inferred from homology"/>
<evidence type="ECO:0000256" key="1">
    <source>
        <dbReference type="ARBA" id="ARBA00008779"/>
    </source>
</evidence>
<evidence type="ECO:0000256" key="4">
    <source>
        <dbReference type="ARBA" id="ARBA00022837"/>
    </source>
</evidence>
<dbReference type="InterPro" id="IPR000917">
    <property type="entry name" value="Sulfatase_N"/>
</dbReference>
<dbReference type="RefSeq" id="WP_188243043.1">
    <property type="nucleotide sequence ID" value="NZ_JABTCF010000003.1"/>
</dbReference>
<dbReference type="SUPFAM" id="SSF53649">
    <property type="entry name" value="Alkaline phosphatase-like"/>
    <property type="match status" value="1"/>
</dbReference>
<evidence type="ECO:0000256" key="2">
    <source>
        <dbReference type="ARBA" id="ARBA00022723"/>
    </source>
</evidence>
<gene>
    <name evidence="6" type="ORF">HPE56_06945</name>
</gene>
<sequence length="487" mass="55156">MKANLFKSIVVVIVLVFTNCTEKVNEVAITESNRPNIILFVADDHGTDALGAYGNPVIKTPNLDELAIEGTKFTNAYCTSASCAASRSVILSGKFGHATGSYGHVHDYHHFSTYDNVKSLPVLLENDGYETARIGKYHVAPEKVYHFKTVLQADPRNTVEMAEQCGDVLNSEKPFFLYFCTDDPHRGQPFEPDPWNAPNNFGNKVEGYKGVETITYDPEDVLVPSFLPDTKESRAEIAQYYQSISRIDQGFGKLMKMLQDSGKADNTIVIYISDNGMAFPGAKTTVYEPGIKLPCIIKDPTNPVKGITNNAMISWVDLTPTILDMAKVSYDEKDFHGKSFKNIIAENKPKGWNEIYASHTFHEITMYYPMRVVRMDNYKLIWNIAWRLEYPFASDLWASSTWQGIYRKDMEYFGPKKVNDFLFRPEFELYDLDEDPEESNNLAADKDFKEVLAVMKTKLRAFQTNTSDPWNIMWGHDTSLQGTGVNL</sequence>
<evidence type="ECO:0000259" key="5">
    <source>
        <dbReference type="Pfam" id="PF00884"/>
    </source>
</evidence>
<dbReference type="Pfam" id="PF00884">
    <property type="entry name" value="Sulfatase"/>
    <property type="match status" value="1"/>
</dbReference>
<comment type="similarity">
    <text evidence="1">Belongs to the sulfatase family.</text>
</comment>
<accession>A0ABR7UYC0</accession>
<dbReference type="EMBL" id="JABTCF010000003">
    <property type="protein sequence ID" value="MBD0777523.1"/>
    <property type="molecule type" value="Genomic_DNA"/>
</dbReference>